<dbReference type="EMBL" id="CCJV01000142">
    <property type="protein sequence ID" value="CDT68063.1"/>
    <property type="molecule type" value="Genomic_DNA"/>
</dbReference>
<sequence length="59" mass="6625">MPFKETEILSTGIEFIVESVAVKLNSQDHSALRLYLLSLLLEEQKIGLDCDKKDGSTAW</sequence>
<organism evidence="1 2">
    <name type="scientific">Vibrio crassostreae</name>
    <dbReference type="NCBI Taxonomy" id="246167"/>
    <lineage>
        <taxon>Bacteria</taxon>
        <taxon>Pseudomonadati</taxon>
        <taxon>Pseudomonadota</taxon>
        <taxon>Gammaproteobacteria</taxon>
        <taxon>Vibrionales</taxon>
        <taxon>Vibrionaceae</taxon>
        <taxon>Vibrio</taxon>
    </lineage>
</organism>
<dbReference type="Proteomes" id="UP000049495">
    <property type="component" value="Unassembled WGS sequence"/>
</dbReference>
<protein>
    <submittedName>
        <fullName evidence="1">Uncharacterized protein</fullName>
    </submittedName>
</protein>
<comment type="caution">
    <text evidence="1">The sequence shown here is derived from an EMBL/GenBank/DDBJ whole genome shotgun (WGS) entry which is preliminary data.</text>
</comment>
<evidence type="ECO:0000313" key="1">
    <source>
        <dbReference type="EMBL" id="CDT68063.1"/>
    </source>
</evidence>
<gene>
    <name evidence="1" type="ORF">VCR5J5_780010</name>
</gene>
<dbReference type="AlphaFoldDB" id="A0A822N7J1"/>
<name>A0A822N7J1_9VIBR</name>
<reference evidence="2" key="1">
    <citation type="submission" date="2014-06" db="EMBL/GenBank/DDBJ databases">
        <authorList>
            <person name="Le Roux Frederique"/>
        </authorList>
    </citation>
    <scope>NUCLEOTIDE SEQUENCE [LARGE SCALE GENOMIC DNA]</scope>
    <source>
        <strain evidence="2">J5-5</strain>
    </source>
</reference>
<accession>A0A822N7J1</accession>
<proteinExistence type="predicted"/>
<dbReference type="RefSeq" id="WP_243654638.1">
    <property type="nucleotide sequence ID" value="NZ_CAWQCA010000037.1"/>
</dbReference>
<evidence type="ECO:0000313" key="2">
    <source>
        <dbReference type="Proteomes" id="UP000049495"/>
    </source>
</evidence>